<keyword evidence="3" id="KW-1185">Reference proteome</keyword>
<organism evidence="2 3">
    <name type="scientific">Prymnesium parvum</name>
    <name type="common">Toxic golden alga</name>
    <dbReference type="NCBI Taxonomy" id="97485"/>
    <lineage>
        <taxon>Eukaryota</taxon>
        <taxon>Haptista</taxon>
        <taxon>Haptophyta</taxon>
        <taxon>Prymnesiophyceae</taxon>
        <taxon>Prymnesiales</taxon>
        <taxon>Prymnesiaceae</taxon>
        <taxon>Prymnesium</taxon>
    </lineage>
</organism>
<name>A0AB34IMW2_PRYPA</name>
<feature type="chain" id="PRO_5044339067" evidence="1">
    <location>
        <begin position="28"/>
        <end position="687"/>
    </location>
</feature>
<accession>A0AB34IMW2</accession>
<evidence type="ECO:0000313" key="2">
    <source>
        <dbReference type="EMBL" id="KAL1503502.1"/>
    </source>
</evidence>
<evidence type="ECO:0000313" key="3">
    <source>
        <dbReference type="Proteomes" id="UP001515480"/>
    </source>
</evidence>
<evidence type="ECO:0000256" key="1">
    <source>
        <dbReference type="SAM" id="SignalP"/>
    </source>
</evidence>
<dbReference type="Proteomes" id="UP001515480">
    <property type="component" value="Unassembled WGS sequence"/>
</dbReference>
<keyword evidence="1" id="KW-0732">Signal</keyword>
<dbReference type="EMBL" id="JBGBPQ010000021">
    <property type="protein sequence ID" value="KAL1503502.1"/>
    <property type="molecule type" value="Genomic_DNA"/>
</dbReference>
<feature type="signal peptide" evidence="1">
    <location>
        <begin position="1"/>
        <end position="27"/>
    </location>
</feature>
<dbReference type="AlphaFoldDB" id="A0AB34IMW2"/>
<sequence>MAACSASSTIAYPLFAFTLATISEASASSIAIPYTDMSTAIRISVSAPSFTSGSAYPTIASTYFTFTLSTFSDASTPSIAPISANCAVPCTGISAATRTSIPASSIPAGSTCSTISSTLSSLTSTLATIADASASSNAIPYTGMSTTILTSVPAPNFTAGSAYTIASTHFASTLATFSDASTPSIAIPSTIAANHAAPYTGISASTRISVPAPSFAAGSTCSTITSTLPSLTSTFATIADASTPSVVFPSTISDAAPYTGISAAVRTSIPASSIAAGSTCSTIASTLPSLTATLATNSDASTPSIAIPSTIAANHAAPYTGNSAAVRTSVPAPSIAAGYTCSTIASTLPSLTATLATFSDASTPSIAIPSTIAANHAAPYTGISASTRISVPAPSFAAGSTCSTITSTLPSLTSTFATIADASTPSVVFPFTISGAAPYTGISAAVRTSIPASSIAAGSTCSTIASTLPSLTATLATNSDASTPSIAIPSTIAANHAAPYTGNSAAVRTSVPAPSIAAGYTCSTIASTLPSLTSTLATIADASTPSNAIPYTDMSTTILTSVPAHSFTAGGAYTIASTHFATTLATFSDASTPSIAILATICVIPNTDMPTAVRTSVLPRIAAGSTCSTLITSHFETISTPPAKATVPTTVAAYCVTCNTDVSVFSAVLSTSIGSRICSDSRDCCDF</sequence>
<reference evidence="2 3" key="1">
    <citation type="journal article" date="2024" name="Science">
        <title>Giant polyketide synthase enzymes in the biosynthesis of giant marine polyether toxins.</title>
        <authorList>
            <person name="Fallon T.R."/>
            <person name="Shende V.V."/>
            <person name="Wierzbicki I.H."/>
            <person name="Pendleton A.L."/>
            <person name="Watervoot N.F."/>
            <person name="Auber R.P."/>
            <person name="Gonzalez D.J."/>
            <person name="Wisecaver J.H."/>
            <person name="Moore B.S."/>
        </authorList>
    </citation>
    <scope>NUCLEOTIDE SEQUENCE [LARGE SCALE GENOMIC DNA]</scope>
    <source>
        <strain evidence="2 3">12B1</strain>
    </source>
</reference>
<comment type="caution">
    <text evidence="2">The sequence shown here is derived from an EMBL/GenBank/DDBJ whole genome shotgun (WGS) entry which is preliminary data.</text>
</comment>
<proteinExistence type="predicted"/>
<gene>
    <name evidence="2" type="ORF">AB1Y20_011983</name>
</gene>
<protein>
    <submittedName>
        <fullName evidence="2">Uncharacterized protein</fullName>
    </submittedName>
</protein>